<evidence type="ECO:0000256" key="2">
    <source>
        <dbReference type="ARBA" id="ARBA00022801"/>
    </source>
</evidence>
<evidence type="ECO:0000313" key="7">
    <source>
        <dbReference type="Proteomes" id="UP000561459"/>
    </source>
</evidence>
<organism evidence="6 7">
    <name type="scientific">Novosphingobium fluoreni</name>
    <dbReference type="NCBI Taxonomy" id="1391222"/>
    <lineage>
        <taxon>Bacteria</taxon>
        <taxon>Pseudomonadati</taxon>
        <taxon>Pseudomonadota</taxon>
        <taxon>Alphaproteobacteria</taxon>
        <taxon>Sphingomonadales</taxon>
        <taxon>Sphingomonadaceae</taxon>
        <taxon>Novosphingobium</taxon>
    </lineage>
</organism>
<name>A0A7W6FY95_9SPHN</name>
<evidence type="ECO:0000256" key="1">
    <source>
        <dbReference type="ARBA" id="ARBA00022729"/>
    </source>
</evidence>
<dbReference type="GO" id="GO:0009251">
    <property type="term" value="P:glucan catabolic process"/>
    <property type="evidence" value="ECO:0007669"/>
    <property type="project" value="TreeGrafter"/>
</dbReference>
<evidence type="ECO:0000256" key="3">
    <source>
        <dbReference type="ARBA" id="ARBA00023295"/>
    </source>
</evidence>
<dbReference type="PANTHER" id="PTHR31297:SF17">
    <property type="entry name" value="ENDOGLUCANASE"/>
    <property type="match status" value="1"/>
</dbReference>
<keyword evidence="2 4" id="KW-0378">Hydrolase</keyword>
<dbReference type="InterPro" id="IPR017853">
    <property type="entry name" value="GH"/>
</dbReference>
<dbReference type="Pfam" id="PF00150">
    <property type="entry name" value="Cellulase"/>
    <property type="match status" value="1"/>
</dbReference>
<sequence>MKIPLSEFGSIVIKLSLATALMLVTTHSTGRPSAPAAAQTPATQAHFPDVDAVTPLLKRAINLLGYDPLWDGQPHSRFRLSQFREIRAAGFTAVRINLRAFPYMDVNNRLSPAWIERVNDVTNAAISEGLAVILDEHDHVDCRADNDPCADKLAAFWTQFAPRFAGMPPTVLFEIMNEPGGPWSPEMWNKHAARSLRLIRASNPRRAIIIGPACSNDFRCLDNLTLPDADRQIIVTFHYYVPLAFTHQGTPWNPLYSNKTGVSWGRSGDLRVLESDFEIVKEWGIAHHRPIFLGEFGAYEQAPRAERIAYIGAVARTAERHGFGWAIWQFQQNFALYDTKAKKWDAEALRALFPNDANPRSTN</sequence>
<comment type="similarity">
    <text evidence="4">Belongs to the glycosyl hydrolase 5 (cellulase A) family.</text>
</comment>
<dbReference type="EC" id="3.2.1.4" evidence="6"/>
<dbReference type="GO" id="GO:0005576">
    <property type="term" value="C:extracellular region"/>
    <property type="evidence" value="ECO:0007669"/>
    <property type="project" value="TreeGrafter"/>
</dbReference>
<gene>
    <name evidence="6" type="ORF">GGR39_000541</name>
</gene>
<keyword evidence="1" id="KW-0732">Signal</keyword>
<dbReference type="InterPro" id="IPR050386">
    <property type="entry name" value="Glycosyl_hydrolase_5"/>
</dbReference>
<dbReference type="PANTHER" id="PTHR31297">
    <property type="entry name" value="GLUCAN ENDO-1,6-BETA-GLUCOSIDASE B"/>
    <property type="match status" value="1"/>
</dbReference>
<dbReference type="SUPFAM" id="SSF51445">
    <property type="entry name" value="(Trans)glycosidases"/>
    <property type="match status" value="1"/>
</dbReference>
<dbReference type="GO" id="GO:0008422">
    <property type="term" value="F:beta-glucosidase activity"/>
    <property type="evidence" value="ECO:0007669"/>
    <property type="project" value="TreeGrafter"/>
</dbReference>
<proteinExistence type="inferred from homology"/>
<dbReference type="RefSeq" id="WP_183615748.1">
    <property type="nucleotide sequence ID" value="NZ_JACIDY010000001.1"/>
</dbReference>
<comment type="caution">
    <text evidence="6">The sequence shown here is derived from an EMBL/GenBank/DDBJ whole genome shotgun (WGS) entry which is preliminary data.</text>
</comment>
<evidence type="ECO:0000256" key="4">
    <source>
        <dbReference type="RuleBase" id="RU361153"/>
    </source>
</evidence>
<dbReference type="AlphaFoldDB" id="A0A7W6FY95"/>
<evidence type="ECO:0000313" key="6">
    <source>
        <dbReference type="EMBL" id="MBB3938912.1"/>
    </source>
</evidence>
<dbReference type="Gene3D" id="3.20.20.80">
    <property type="entry name" value="Glycosidases"/>
    <property type="match status" value="1"/>
</dbReference>
<keyword evidence="3 4" id="KW-0326">Glycosidase</keyword>
<protein>
    <submittedName>
        <fullName evidence="6">Endoglucanase</fullName>
        <ecNumber evidence="6">3.2.1.4</ecNumber>
    </submittedName>
</protein>
<dbReference type="Proteomes" id="UP000561459">
    <property type="component" value="Unassembled WGS sequence"/>
</dbReference>
<accession>A0A7W6FY95</accession>
<dbReference type="GO" id="GO:0009986">
    <property type="term" value="C:cell surface"/>
    <property type="evidence" value="ECO:0007669"/>
    <property type="project" value="TreeGrafter"/>
</dbReference>
<dbReference type="GO" id="GO:0008810">
    <property type="term" value="F:cellulase activity"/>
    <property type="evidence" value="ECO:0007669"/>
    <property type="project" value="UniProtKB-EC"/>
</dbReference>
<dbReference type="InterPro" id="IPR001547">
    <property type="entry name" value="Glyco_hydro_5"/>
</dbReference>
<dbReference type="EMBL" id="JACIDY010000001">
    <property type="protein sequence ID" value="MBB3938912.1"/>
    <property type="molecule type" value="Genomic_DNA"/>
</dbReference>
<keyword evidence="7" id="KW-1185">Reference proteome</keyword>
<evidence type="ECO:0000259" key="5">
    <source>
        <dbReference type="Pfam" id="PF00150"/>
    </source>
</evidence>
<reference evidence="6 7" key="1">
    <citation type="submission" date="2020-08" db="EMBL/GenBank/DDBJ databases">
        <title>Genomic Encyclopedia of Type Strains, Phase IV (KMG-IV): sequencing the most valuable type-strain genomes for metagenomic binning, comparative biology and taxonomic classification.</title>
        <authorList>
            <person name="Goeker M."/>
        </authorList>
    </citation>
    <scope>NUCLEOTIDE SEQUENCE [LARGE SCALE GENOMIC DNA]</scope>
    <source>
        <strain evidence="6 7">DSM 27568</strain>
    </source>
</reference>
<feature type="domain" description="Glycoside hydrolase family 5" evidence="5">
    <location>
        <begin position="83"/>
        <end position="333"/>
    </location>
</feature>